<dbReference type="PANTHER" id="PTHR11986:SF79">
    <property type="entry name" value="ACETYLORNITHINE AMINOTRANSFERASE, MITOCHONDRIAL"/>
    <property type="match status" value="1"/>
</dbReference>
<dbReference type="RefSeq" id="WP_152940646.1">
    <property type="nucleotide sequence ID" value="NZ_CP045488.1"/>
</dbReference>
<dbReference type="CDD" id="cd00610">
    <property type="entry name" value="OAT_like"/>
    <property type="match status" value="1"/>
</dbReference>
<dbReference type="Pfam" id="PF00202">
    <property type="entry name" value="Aminotran_3"/>
    <property type="match status" value="1"/>
</dbReference>
<keyword evidence="4 5" id="KW-0663">Pyridoxal phosphate</keyword>
<evidence type="ECO:0000313" key="7">
    <source>
        <dbReference type="Proteomes" id="UP000326170"/>
    </source>
</evidence>
<dbReference type="EMBL" id="CP045488">
    <property type="protein sequence ID" value="QFU82535.1"/>
    <property type="molecule type" value="Genomic_DNA"/>
</dbReference>
<dbReference type="PIRSF" id="PIRSF000521">
    <property type="entry name" value="Transaminase_4ab_Lys_Orn"/>
    <property type="match status" value="1"/>
</dbReference>
<protein>
    <submittedName>
        <fullName evidence="6">Aminotransferase class III-fold pyridoxal phosphate-dependent enzyme</fullName>
    </submittedName>
</protein>
<dbReference type="OrthoDB" id="6534at2157"/>
<keyword evidence="3 6" id="KW-0808">Transferase</keyword>
<sequence length="456" mass="48494">MAAGPPIEDLHFAMEPSVDEVPGPNSRKLLDRQQEIDSSAVAYPKRIPIALEEARGATVRDVDGNTFLDFFAGIGVLNVGHSNPYVLEATQNQLESVAHTVDFPTEARLDLIDKLREIAPGGLAGASNVVFGGPSGSDAIEGSIKLAKHNTGRHGLLGFEGSYHGTTAGALSLTAGKKYKKGYGPLLADTVHVPYPTRNAGVGSQDACERCLDAVKRKFEAPYGGHETPAGIWVEPIQGEGGVVVPPKGFLQGLRDIADDNDAMLIVDEIQTGLGRTGEWFATDHFDVTPDAITMAKALGGSGLPIGAMLYHEKFDTWGPGGHVGTFRGNAPAMAGGLRAIEYIESHDLLAHATELGGYLRDRIAEVAETTPEIVDVRGKGLFVGVEFEDADGSPDADIVKEIQQHCYENGVLVWSAGRHGNVLRLIPPLVLTHEQAEFGMDVLCEAVRATTEGSH</sequence>
<organism evidence="6 7">
    <name type="scientific">Natronorubrum aibiense</name>
    <dbReference type="NCBI Taxonomy" id="348826"/>
    <lineage>
        <taxon>Archaea</taxon>
        <taxon>Methanobacteriati</taxon>
        <taxon>Methanobacteriota</taxon>
        <taxon>Stenosarchaea group</taxon>
        <taxon>Halobacteria</taxon>
        <taxon>Halobacteriales</taxon>
        <taxon>Natrialbaceae</taxon>
        <taxon>Natronorubrum</taxon>
    </lineage>
</organism>
<dbReference type="GeneID" id="42301056"/>
<comment type="cofactor">
    <cofactor evidence="1">
        <name>pyridoxal 5'-phosphate</name>
        <dbReference type="ChEBI" id="CHEBI:597326"/>
    </cofactor>
</comment>
<dbReference type="AlphaFoldDB" id="A0A5P9P315"/>
<proteinExistence type="inferred from homology"/>
<name>A0A5P9P315_9EURY</name>
<dbReference type="PANTHER" id="PTHR11986">
    <property type="entry name" value="AMINOTRANSFERASE CLASS III"/>
    <property type="match status" value="1"/>
</dbReference>
<dbReference type="PROSITE" id="PS00600">
    <property type="entry name" value="AA_TRANSFER_CLASS_3"/>
    <property type="match status" value="1"/>
</dbReference>
<dbReference type="InterPro" id="IPR015421">
    <property type="entry name" value="PyrdxlP-dep_Trfase_major"/>
</dbReference>
<gene>
    <name evidence="6" type="ORF">GCU68_08380</name>
</gene>
<dbReference type="FunFam" id="3.40.640.10:FF:000004">
    <property type="entry name" value="Acetylornithine aminotransferase"/>
    <property type="match status" value="1"/>
</dbReference>
<evidence type="ECO:0000313" key="6">
    <source>
        <dbReference type="EMBL" id="QFU82535.1"/>
    </source>
</evidence>
<dbReference type="Gene3D" id="3.40.640.10">
    <property type="entry name" value="Type I PLP-dependent aspartate aminotransferase-like (Major domain)"/>
    <property type="match status" value="1"/>
</dbReference>
<dbReference type="SUPFAM" id="SSF53383">
    <property type="entry name" value="PLP-dependent transferases"/>
    <property type="match status" value="1"/>
</dbReference>
<evidence type="ECO:0000256" key="4">
    <source>
        <dbReference type="ARBA" id="ARBA00022898"/>
    </source>
</evidence>
<evidence type="ECO:0000256" key="5">
    <source>
        <dbReference type="RuleBase" id="RU003560"/>
    </source>
</evidence>
<dbReference type="InterPro" id="IPR015424">
    <property type="entry name" value="PyrdxlP-dep_Trfase"/>
</dbReference>
<evidence type="ECO:0000256" key="2">
    <source>
        <dbReference type="ARBA" id="ARBA00022576"/>
    </source>
</evidence>
<dbReference type="KEGG" id="nas:GCU68_08380"/>
<dbReference type="Proteomes" id="UP000326170">
    <property type="component" value="Chromosome"/>
</dbReference>
<evidence type="ECO:0000256" key="3">
    <source>
        <dbReference type="ARBA" id="ARBA00022679"/>
    </source>
</evidence>
<evidence type="ECO:0000256" key="1">
    <source>
        <dbReference type="ARBA" id="ARBA00001933"/>
    </source>
</evidence>
<dbReference type="InterPro" id="IPR049704">
    <property type="entry name" value="Aminotrans_3_PPA_site"/>
</dbReference>
<comment type="similarity">
    <text evidence="5">Belongs to the class-III pyridoxal-phosphate-dependent aminotransferase family.</text>
</comment>
<dbReference type="GO" id="GO:0030170">
    <property type="term" value="F:pyridoxal phosphate binding"/>
    <property type="evidence" value="ECO:0007669"/>
    <property type="project" value="InterPro"/>
</dbReference>
<dbReference type="Gene3D" id="3.90.1150.10">
    <property type="entry name" value="Aspartate Aminotransferase, domain 1"/>
    <property type="match status" value="1"/>
</dbReference>
<dbReference type="InterPro" id="IPR015422">
    <property type="entry name" value="PyrdxlP-dep_Trfase_small"/>
</dbReference>
<accession>A0A5P9P315</accession>
<dbReference type="InterPro" id="IPR050103">
    <property type="entry name" value="Class-III_PLP-dep_AT"/>
</dbReference>
<reference evidence="6 7" key="1">
    <citation type="journal article" date="2007" name="Int. J. Syst. Evol. Microbiol.">
        <title>Natronorubrum sulfidifaciens sp. nov., an extremely haloalkaliphilic archaeon isolated from Aiding salt lake in Xin-Jiang, China.</title>
        <authorList>
            <person name="Cui H.L."/>
            <person name="Tohty D."/>
            <person name="Liu H.C."/>
            <person name="Liu S.J."/>
            <person name="Oren A."/>
            <person name="Zhou P.J."/>
        </authorList>
    </citation>
    <scope>NUCLEOTIDE SEQUENCE [LARGE SCALE GENOMIC DNA]</scope>
    <source>
        <strain evidence="6 7">7-3</strain>
    </source>
</reference>
<dbReference type="GO" id="GO:0042802">
    <property type="term" value="F:identical protein binding"/>
    <property type="evidence" value="ECO:0007669"/>
    <property type="project" value="TreeGrafter"/>
</dbReference>
<dbReference type="GO" id="GO:0008483">
    <property type="term" value="F:transaminase activity"/>
    <property type="evidence" value="ECO:0007669"/>
    <property type="project" value="UniProtKB-KW"/>
</dbReference>
<keyword evidence="2 6" id="KW-0032">Aminotransferase</keyword>
<keyword evidence="7" id="KW-1185">Reference proteome</keyword>
<dbReference type="InterPro" id="IPR005814">
    <property type="entry name" value="Aminotrans_3"/>
</dbReference>